<organism evidence="1 2">
    <name type="scientific">Caerostris extrusa</name>
    <name type="common">Bark spider</name>
    <name type="synonym">Caerostris bankana</name>
    <dbReference type="NCBI Taxonomy" id="172846"/>
    <lineage>
        <taxon>Eukaryota</taxon>
        <taxon>Metazoa</taxon>
        <taxon>Ecdysozoa</taxon>
        <taxon>Arthropoda</taxon>
        <taxon>Chelicerata</taxon>
        <taxon>Arachnida</taxon>
        <taxon>Araneae</taxon>
        <taxon>Araneomorphae</taxon>
        <taxon>Entelegynae</taxon>
        <taxon>Araneoidea</taxon>
        <taxon>Araneidae</taxon>
        <taxon>Caerostris</taxon>
    </lineage>
</organism>
<dbReference type="Proteomes" id="UP001054945">
    <property type="component" value="Unassembled WGS sequence"/>
</dbReference>
<evidence type="ECO:0000313" key="1">
    <source>
        <dbReference type="EMBL" id="GIY65131.1"/>
    </source>
</evidence>
<accession>A0AAV4V596</accession>
<protein>
    <submittedName>
        <fullName evidence="1">Uncharacterized protein</fullName>
    </submittedName>
</protein>
<dbReference type="EMBL" id="BPLR01013965">
    <property type="protein sequence ID" value="GIY65131.1"/>
    <property type="molecule type" value="Genomic_DNA"/>
</dbReference>
<keyword evidence="2" id="KW-1185">Reference proteome</keyword>
<gene>
    <name evidence="1" type="ORF">CEXT_490251</name>
</gene>
<dbReference type="AlphaFoldDB" id="A0AAV4V596"/>
<reference evidence="1 2" key="1">
    <citation type="submission" date="2021-06" db="EMBL/GenBank/DDBJ databases">
        <title>Caerostris extrusa draft genome.</title>
        <authorList>
            <person name="Kono N."/>
            <person name="Arakawa K."/>
        </authorList>
    </citation>
    <scope>NUCLEOTIDE SEQUENCE [LARGE SCALE GENOMIC DNA]</scope>
</reference>
<proteinExistence type="predicted"/>
<sequence length="166" mass="18454">MGHKQLNRYLCKQHADVCNKAATLCCDVVSVEEQAKRNSVRHNSCHAVVLEQAAESTRGVAQPRCRKSLFNLFVALDRAKSNNLIHLPKGDVAGVVAVSYEGHVVLPLHHAFCPSEACAHWIRSWGLSKQVWLLFFPFCASASVWIARQGCWDIGCLESDIQGDRN</sequence>
<evidence type="ECO:0000313" key="2">
    <source>
        <dbReference type="Proteomes" id="UP001054945"/>
    </source>
</evidence>
<name>A0AAV4V596_CAEEX</name>
<comment type="caution">
    <text evidence="1">The sequence shown here is derived from an EMBL/GenBank/DDBJ whole genome shotgun (WGS) entry which is preliminary data.</text>
</comment>